<reference evidence="2" key="1">
    <citation type="submission" date="2016-10" db="EMBL/GenBank/DDBJ databases">
        <authorList>
            <person name="Varghese N."/>
            <person name="Submissions S."/>
        </authorList>
    </citation>
    <scope>NUCLEOTIDE SEQUENCE [LARGE SCALE GENOMIC DNA]</scope>
    <source>
        <strain evidence="2">DSM 26542</strain>
    </source>
</reference>
<keyword evidence="2" id="KW-1185">Reference proteome</keyword>
<proteinExistence type="predicted"/>
<organism evidence="1 2">
    <name type="scientific">Myroides guanonis</name>
    <dbReference type="NCBI Taxonomy" id="1150112"/>
    <lineage>
        <taxon>Bacteria</taxon>
        <taxon>Pseudomonadati</taxon>
        <taxon>Bacteroidota</taxon>
        <taxon>Flavobacteriia</taxon>
        <taxon>Flavobacteriales</taxon>
        <taxon>Flavobacteriaceae</taxon>
        <taxon>Myroides</taxon>
    </lineage>
</organism>
<evidence type="ECO:0000313" key="2">
    <source>
        <dbReference type="Proteomes" id="UP000243887"/>
    </source>
</evidence>
<dbReference type="AlphaFoldDB" id="A0A1I3PFH1"/>
<evidence type="ECO:0000313" key="1">
    <source>
        <dbReference type="EMBL" id="SFJ20305.1"/>
    </source>
</evidence>
<accession>A0A1I3PFH1</accession>
<protein>
    <submittedName>
        <fullName evidence="1">Uncharacterized protein</fullName>
    </submittedName>
</protein>
<sequence>MVNKRLFSIVSDANNYASVGATAAATSSKSIKVSTKQVDIGKVGKGFGQVTFLAGIAIDSYGVATGKTSVAKAGTNLGVGLYGMYVNPFVGALYGGLEAFYPGGTEGAVSDYGDTQTIYREQSNGAVFKPGL</sequence>
<dbReference type="RefSeq" id="WP_090678399.1">
    <property type="nucleotide sequence ID" value="NZ_FORU01000004.1"/>
</dbReference>
<dbReference type="Proteomes" id="UP000243887">
    <property type="component" value="Unassembled WGS sequence"/>
</dbReference>
<gene>
    <name evidence="1" type="ORF">SAMN04487893_104108</name>
</gene>
<name>A0A1I3PFH1_9FLAO</name>
<dbReference type="OrthoDB" id="681054at2"/>
<dbReference type="EMBL" id="FORU01000004">
    <property type="protein sequence ID" value="SFJ20305.1"/>
    <property type="molecule type" value="Genomic_DNA"/>
</dbReference>